<dbReference type="EMBL" id="BGPR01087092">
    <property type="protein sequence ID" value="GBM05882.1"/>
    <property type="molecule type" value="Genomic_DNA"/>
</dbReference>
<protein>
    <submittedName>
        <fullName evidence="1">Uncharacterized protein</fullName>
    </submittedName>
</protein>
<gene>
    <name evidence="1" type="ORF">AVEN_88856_1</name>
</gene>
<keyword evidence="2" id="KW-1185">Reference proteome</keyword>
<name>A0A4Y2CN80_ARAVE</name>
<proteinExistence type="predicted"/>
<evidence type="ECO:0000313" key="2">
    <source>
        <dbReference type="Proteomes" id="UP000499080"/>
    </source>
</evidence>
<sequence>MFSIKDCIIQLATPSLPLGHAPVRFRPPTVRRKREKADESISRIHMSTKSPYTKVLREPLRRNSDQSNWDIIFGYISDFQDDERCCVSENSGERATISTTGLQVAITAPLSRILGVLFKFRTLTGMASFPNQPVWLPQEHPSGGLGYESLLQHI</sequence>
<dbReference type="Proteomes" id="UP000499080">
    <property type="component" value="Unassembled WGS sequence"/>
</dbReference>
<organism evidence="1 2">
    <name type="scientific">Araneus ventricosus</name>
    <name type="common">Orbweaver spider</name>
    <name type="synonym">Epeira ventricosa</name>
    <dbReference type="NCBI Taxonomy" id="182803"/>
    <lineage>
        <taxon>Eukaryota</taxon>
        <taxon>Metazoa</taxon>
        <taxon>Ecdysozoa</taxon>
        <taxon>Arthropoda</taxon>
        <taxon>Chelicerata</taxon>
        <taxon>Arachnida</taxon>
        <taxon>Araneae</taxon>
        <taxon>Araneomorphae</taxon>
        <taxon>Entelegynae</taxon>
        <taxon>Araneoidea</taxon>
        <taxon>Araneidae</taxon>
        <taxon>Araneus</taxon>
    </lineage>
</organism>
<comment type="caution">
    <text evidence="1">The sequence shown here is derived from an EMBL/GenBank/DDBJ whole genome shotgun (WGS) entry which is preliminary data.</text>
</comment>
<reference evidence="1 2" key="1">
    <citation type="journal article" date="2019" name="Sci. Rep.">
        <title>Orb-weaving spider Araneus ventricosus genome elucidates the spidroin gene catalogue.</title>
        <authorList>
            <person name="Kono N."/>
            <person name="Nakamura H."/>
            <person name="Ohtoshi R."/>
            <person name="Moran D.A.P."/>
            <person name="Shinohara A."/>
            <person name="Yoshida Y."/>
            <person name="Fujiwara M."/>
            <person name="Mori M."/>
            <person name="Tomita M."/>
            <person name="Arakawa K."/>
        </authorList>
    </citation>
    <scope>NUCLEOTIDE SEQUENCE [LARGE SCALE GENOMIC DNA]</scope>
</reference>
<evidence type="ECO:0000313" key="1">
    <source>
        <dbReference type="EMBL" id="GBM05882.1"/>
    </source>
</evidence>
<dbReference type="AlphaFoldDB" id="A0A4Y2CN80"/>
<accession>A0A4Y2CN80</accession>